<organism evidence="2 3">
    <name type="scientific">Anisodus acutangulus</name>
    <dbReference type="NCBI Taxonomy" id="402998"/>
    <lineage>
        <taxon>Eukaryota</taxon>
        <taxon>Viridiplantae</taxon>
        <taxon>Streptophyta</taxon>
        <taxon>Embryophyta</taxon>
        <taxon>Tracheophyta</taxon>
        <taxon>Spermatophyta</taxon>
        <taxon>Magnoliopsida</taxon>
        <taxon>eudicotyledons</taxon>
        <taxon>Gunneridae</taxon>
        <taxon>Pentapetalae</taxon>
        <taxon>asterids</taxon>
        <taxon>lamiids</taxon>
        <taxon>Solanales</taxon>
        <taxon>Solanaceae</taxon>
        <taxon>Solanoideae</taxon>
        <taxon>Hyoscyameae</taxon>
        <taxon>Anisodus</taxon>
    </lineage>
</organism>
<name>A0A9Q1MZ80_9SOLA</name>
<dbReference type="InterPro" id="IPR026960">
    <property type="entry name" value="RVT-Znf"/>
</dbReference>
<dbReference type="PANTHER" id="PTHR33116">
    <property type="entry name" value="REVERSE TRANSCRIPTASE ZINC-BINDING DOMAIN-CONTAINING PROTEIN-RELATED-RELATED"/>
    <property type="match status" value="1"/>
</dbReference>
<dbReference type="EMBL" id="JAJAGQ010000002">
    <property type="protein sequence ID" value="KAJ8570050.1"/>
    <property type="molecule type" value="Genomic_DNA"/>
</dbReference>
<dbReference type="AlphaFoldDB" id="A0A9Q1MZ80"/>
<evidence type="ECO:0000313" key="2">
    <source>
        <dbReference type="EMBL" id="KAJ8570050.1"/>
    </source>
</evidence>
<dbReference type="Pfam" id="PF13966">
    <property type="entry name" value="zf-RVT"/>
    <property type="match status" value="1"/>
</dbReference>
<protein>
    <recommendedName>
        <fullName evidence="1">Reverse transcriptase zinc-binding domain-containing protein</fullName>
    </recommendedName>
</protein>
<dbReference type="OrthoDB" id="1303352at2759"/>
<evidence type="ECO:0000259" key="1">
    <source>
        <dbReference type="Pfam" id="PF13966"/>
    </source>
</evidence>
<sequence>MRAMSCNWTSSQSNRLSEGCGRKLVCNNMACFKWIFILYLAFHSRLLTKDRLANWGCVDDVDCVLCGSEGENTSHLFFNCSFSAQIWQKVLWWLNIHKQVCNWENETSWAVTHCKGKQPRAEVYRIALASSVYHIWQERNNRIFKVRIEMLR</sequence>
<accession>A0A9Q1MZ80</accession>
<gene>
    <name evidence="2" type="ORF">K7X08_006627</name>
</gene>
<comment type="caution">
    <text evidence="2">The sequence shown here is derived from an EMBL/GenBank/DDBJ whole genome shotgun (WGS) entry which is preliminary data.</text>
</comment>
<feature type="domain" description="Reverse transcriptase zinc-binding" evidence="1">
    <location>
        <begin position="20"/>
        <end position="87"/>
    </location>
</feature>
<keyword evidence="3" id="KW-1185">Reference proteome</keyword>
<evidence type="ECO:0000313" key="3">
    <source>
        <dbReference type="Proteomes" id="UP001152561"/>
    </source>
</evidence>
<dbReference type="PANTHER" id="PTHR33116:SF66">
    <property type="entry name" value="REVERSE TRANSCRIPTASE ZINC-BINDING DOMAIN-CONTAINING PROTEIN"/>
    <property type="match status" value="1"/>
</dbReference>
<proteinExistence type="predicted"/>
<reference evidence="3" key="1">
    <citation type="journal article" date="2023" name="Proc. Natl. Acad. Sci. U.S.A.">
        <title>Genomic and structural basis for evolution of tropane alkaloid biosynthesis.</title>
        <authorList>
            <person name="Wanga Y.-J."/>
            <person name="Taina T."/>
            <person name="Yua J.-Y."/>
            <person name="Lia J."/>
            <person name="Xua B."/>
            <person name="Chenc J."/>
            <person name="D'Auriad J.C."/>
            <person name="Huanga J.-P."/>
            <person name="Huanga S.-X."/>
        </authorList>
    </citation>
    <scope>NUCLEOTIDE SEQUENCE [LARGE SCALE GENOMIC DNA]</scope>
    <source>
        <strain evidence="3">cv. KIB-2019</strain>
    </source>
</reference>
<dbReference type="Proteomes" id="UP001152561">
    <property type="component" value="Unassembled WGS sequence"/>
</dbReference>